<dbReference type="FunCoup" id="A5E426">
    <property type="interactions" value="6"/>
</dbReference>
<keyword evidence="6" id="KW-1185">Reference proteome</keyword>
<dbReference type="GO" id="GO:0004806">
    <property type="term" value="F:triacylglycerol lipase activity"/>
    <property type="evidence" value="ECO:0007669"/>
    <property type="project" value="UniProtKB-EC"/>
</dbReference>
<dbReference type="EMBL" id="CH981529">
    <property type="protein sequence ID" value="EDK46184.1"/>
    <property type="molecule type" value="Genomic_DNA"/>
</dbReference>
<accession>A5E426</accession>
<keyword evidence="3" id="KW-0732">Signal</keyword>
<dbReference type="CDD" id="cd00519">
    <property type="entry name" value="Lipase_3"/>
    <property type="match status" value="1"/>
</dbReference>
<evidence type="ECO:0000256" key="2">
    <source>
        <dbReference type="ARBA" id="ARBA00022801"/>
    </source>
</evidence>
<evidence type="ECO:0000256" key="3">
    <source>
        <dbReference type="SAM" id="SignalP"/>
    </source>
</evidence>
<evidence type="ECO:0000313" key="6">
    <source>
        <dbReference type="Proteomes" id="UP000001996"/>
    </source>
</evidence>
<dbReference type="InterPro" id="IPR002921">
    <property type="entry name" value="Fungal_lipase-type"/>
</dbReference>
<proteinExistence type="predicted"/>
<feature type="chain" id="PRO_5002681738" description="triacylglycerol lipase" evidence="3">
    <location>
        <begin position="18"/>
        <end position="331"/>
    </location>
</feature>
<dbReference type="InterPro" id="IPR029058">
    <property type="entry name" value="AB_hydrolase_fold"/>
</dbReference>
<dbReference type="KEGG" id="lel:PVL30_004086"/>
<dbReference type="eggNOG" id="KOG4569">
    <property type="taxonomic scope" value="Eukaryota"/>
</dbReference>
<reference evidence="5 6" key="1">
    <citation type="journal article" date="2009" name="Nature">
        <title>Evolution of pathogenicity and sexual reproduction in eight Candida genomes.</title>
        <authorList>
            <person name="Butler G."/>
            <person name="Rasmussen M.D."/>
            <person name="Lin M.F."/>
            <person name="Santos M.A."/>
            <person name="Sakthikumar S."/>
            <person name="Munro C.A."/>
            <person name="Rheinbay E."/>
            <person name="Grabherr M."/>
            <person name="Forche A."/>
            <person name="Reedy J.L."/>
            <person name="Agrafioti I."/>
            <person name="Arnaud M.B."/>
            <person name="Bates S."/>
            <person name="Brown A.J."/>
            <person name="Brunke S."/>
            <person name="Costanzo M.C."/>
            <person name="Fitzpatrick D.A."/>
            <person name="de Groot P.W."/>
            <person name="Harris D."/>
            <person name="Hoyer L.L."/>
            <person name="Hube B."/>
            <person name="Klis F.M."/>
            <person name="Kodira C."/>
            <person name="Lennard N."/>
            <person name="Logue M.E."/>
            <person name="Martin R."/>
            <person name="Neiman A.M."/>
            <person name="Nikolaou E."/>
            <person name="Quail M.A."/>
            <person name="Quinn J."/>
            <person name="Santos M.C."/>
            <person name="Schmitzberger F.F."/>
            <person name="Sherlock G."/>
            <person name="Shah P."/>
            <person name="Silverstein K.A."/>
            <person name="Skrzypek M.S."/>
            <person name="Soll D."/>
            <person name="Staggs R."/>
            <person name="Stansfield I."/>
            <person name="Stumpf M.P."/>
            <person name="Sudbery P.E."/>
            <person name="Srikantha T."/>
            <person name="Zeng Q."/>
            <person name="Berman J."/>
            <person name="Berriman M."/>
            <person name="Heitman J."/>
            <person name="Gow N.A."/>
            <person name="Lorenz M.C."/>
            <person name="Birren B.W."/>
            <person name="Kellis M."/>
            <person name="Cuomo C.A."/>
        </authorList>
    </citation>
    <scope>NUCLEOTIDE SEQUENCE [LARGE SCALE GENOMIC DNA]</scope>
    <source>
        <strain evidence="6">ATCC 11503 / BCRC 21390 / CBS 2605 / JCM 1781 / NBRC 1676 / NRRL YB-4239</strain>
    </source>
</reference>
<dbReference type="GeneID" id="5231650"/>
<dbReference type="AlphaFoldDB" id="A5E426"/>
<sequence>MLLLVLLYTLLLHRCRATITESMDYTKLVQFANLASVGYCVSHGISTGRLGDPETNCSLNACSNSMLKGVEIIRIFDFNKMNEVGTGYYAVDKERQTIILVFRGSSSNRDWATNLNFAPIEYTPIVHDKEFTDAPVYNQQTCEGCQVHRGFYQFLKDNSGAIISAGVKMKQRFPEYQFLIIGHSLGAAFTVMCGVEFLLLGYDPLVVTFGGPRVGNQEFVDYANMIFETEKVATDINMNHDFNSGYIRVVHRHDIIPSLPPMFSHAGFEYFIDKKDLPHKECNLNRRGMEQSHLFWKRSSGPSLRPGSFWPDRLGKYEHTHYFRRITSCRN</sequence>
<dbReference type="InterPro" id="IPR051299">
    <property type="entry name" value="AB_hydrolase_lip/est"/>
</dbReference>
<dbReference type="GO" id="GO:0006629">
    <property type="term" value="P:lipid metabolic process"/>
    <property type="evidence" value="ECO:0007669"/>
    <property type="project" value="InterPro"/>
</dbReference>
<feature type="signal peptide" evidence="3">
    <location>
        <begin position="1"/>
        <end position="17"/>
    </location>
</feature>
<dbReference type="HOGENOM" id="CLU_032957_3_0_1"/>
<dbReference type="OrthoDB" id="406844at2759"/>
<protein>
    <recommendedName>
        <fullName evidence="1">triacylglycerol lipase</fullName>
        <ecNumber evidence="1">3.1.1.3</ecNumber>
    </recommendedName>
</protein>
<organism evidence="5 6">
    <name type="scientific">Lodderomyces elongisporus (strain ATCC 11503 / CBS 2605 / JCM 1781 / NBRC 1676 / NRRL YB-4239)</name>
    <name type="common">Yeast</name>
    <name type="synonym">Saccharomyces elongisporus</name>
    <dbReference type="NCBI Taxonomy" id="379508"/>
    <lineage>
        <taxon>Eukaryota</taxon>
        <taxon>Fungi</taxon>
        <taxon>Dikarya</taxon>
        <taxon>Ascomycota</taxon>
        <taxon>Saccharomycotina</taxon>
        <taxon>Pichiomycetes</taxon>
        <taxon>Debaryomycetaceae</taxon>
        <taxon>Candida/Lodderomyces clade</taxon>
        <taxon>Lodderomyces</taxon>
    </lineage>
</organism>
<dbReference type="PANTHER" id="PTHR46640">
    <property type="entry name" value="TRIACYLGLYCEROL LIPASE, PUTATIVE (AFU_ORTHOLOGUE AFUA_6G06510)-RELATED"/>
    <property type="match status" value="1"/>
</dbReference>
<evidence type="ECO:0000256" key="1">
    <source>
        <dbReference type="ARBA" id="ARBA00013279"/>
    </source>
</evidence>
<keyword evidence="2" id="KW-0378">Hydrolase</keyword>
<feature type="domain" description="Fungal lipase-type" evidence="4">
    <location>
        <begin position="100"/>
        <end position="262"/>
    </location>
</feature>
<dbReference type="PANTHER" id="PTHR46640:SF3">
    <property type="entry name" value="LIPASE LIH1-RELATED"/>
    <property type="match status" value="1"/>
</dbReference>
<dbReference type="SUPFAM" id="SSF53474">
    <property type="entry name" value="alpha/beta-Hydrolases"/>
    <property type="match status" value="1"/>
</dbReference>
<evidence type="ECO:0000259" key="4">
    <source>
        <dbReference type="Pfam" id="PF01764"/>
    </source>
</evidence>
<dbReference type="VEuPathDB" id="FungiDB:LELG_04365"/>
<dbReference type="EC" id="3.1.1.3" evidence="1"/>
<evidence type="ECO:0000313" key="5">
    <source>
        <dbReference type="EMBL" id="EDK46184.1"/>
    </source>
</evidence>
<dbReference type="Proteomes" id="UP000001996">
    <property type="component" value="Unassembled WGS sequence"/>
</dbReference>
<dbReference type="OMA" id="NCLLEIC"/>
<dbReference type="InParanoid" id="A5E426"/>
<name>A5E426_LODEL</name>
<gene>
    <name evidence="5" type="ORF">LELG_04365</name>
</gene>
<dbReference type="Pfam" id="PF01764">
    <property type="entry name" value="Lipase_3"/>
    <property type="match status" value="1"/>
</dbReference>
<dbReference type="Gene3D" id="3.40.50.1820">
    <property type="entry name" value="alpha/beta hydrolase"/>
    <property type="match status" value="1"/>
</dbReference>